<feature type="transmembrane region" description="Helical" evidence="1">
    <location>
        <begin position="485"/>
        <end position="507"/>
    </location>
</feature>
<dbReference type="EMBL" id="MLAK01001332">
    <property type="protein sequence ID" value="OHS94273.1"/>
    <property type="molecule type" value="Genomic_DNA"/>
</dbReference>
<dbReference type="Proteomes" id="UP000179807">
    <property type="component" value="Unassembled WGS sequence"/>
</dbReference>
<organism evidence="2 3">
    <name type="scientific">Tritrichomonas foetus</name>
    <dbReference type="NCBI Taxonomy" id="1144522"/>
    <lineage>
        <taxon>Eukaryota</taxon>
        <taxon>Metamonada</taxon>
        <taxon>Parabasalia</taxon>
        <taxon>Tritrichomonadida</taxon>
        <taxon>Tritrichomonadidae</taxon>
        <taxon>Tritrichomonas</taxon>
    </lineage>
</organism>
<evidence type="ECO:0000313" key="3">
    <source>
        <dbReference type="Proteomes" id="UP000179807"/>
    </source>
</evidence>
<proteinExistence type="predicted"/>
<evidence type="ECO:0000256" key="1">
    <source>
        <dbReference type="SAM" id="Phobius"/>
    </source>
</evidence>
<keyword evidence="1" id="KW-0472">Membrane</keyword>
<gene>
    <name evidence="2" type="ORF">TRFO_39521</name>
</gene>
<protein>
    <submittedName>
        <fullName evidence="2">Uncharacterized protein</fullName>
    </submittedName>
</protein>
<dbReference type="GeneID" id="94847399"/>
<keyword evidence="1" id="KW-1133">Transmembrane helix</keyword>
<dbReference type="InterPro" id="IPR035963">
    <property type="entry name" value="FERM_2"/>
</dbReference>
<dbReference type="AlphaFoldDB" id="A0A1J4J6I1"/>
<sequence length="522" mass="60527">MNKNLQVELFYRSNVGDTTKVIKINNKTTVKILKSEIENTIFEFQSNPFILLPNSQSIQCEALNDDLKLIDLLPSGTLKLKALPLIIDVYIKIGEVTKIVPVHVTKPINEILKDLKNNDHPSRNVFAFKNQENIFSVCCSTLPLCAHEWWYDELFLIRRLYRDDQSIAIDEDYRNFLIKNANFAVENGLSGYSIDIWAKLAAFRIIADHSSHMLTQEKTSSLKSYIQENLSKYVSPYVLNDGNLIPQIIHYYNCYHTMDQSTALLQYIKESSENGCQCAYVESVKFGVKSAIQMFVNRFIFISPSNIKIFKKYGYKEKHSKKFRDILECDFENQHTLKITFKENEAWLISHKNTSKLKRLMTVLKTISVVSEAEPQTVKRINSIHGEFIGDFHPNLNSVSKFEFSGNEEESLIKKERETVKYSKIIIPEGDPNEKIDFVKDSIKVIKIVKDVEICDDNNKNDNIEINIEKFFSFDKDEGWKKNPFALFLLVLIAFDIIKIVFHYYLLIVLSKPFSLKLNIMK</sequence>
<keyword evidence="3" id="KW-1185">Reference proteome</keyword>
<evidence type="ECO:0000313" key="2">
    <source>
        <dbReference type="EMBL" id="OHS94273.1"/>
    </source>
</evidence>
<accession>A0A1J4J6I1</accession>
<dbReference type="VEuPathDB" id="TrichDB:TRFO_39521"/>
<reference evidence="2" key="1">
    <citation type="submission" date="2016-10" db="EMBL/GenBank/DDBJ databases">
        <authorList>
            <person name="Benchimol M."/>
            <person name="Almeida L.G."/>
            <person name="Vasconcelos A.T."/>
            <person name="Perreira-Neves A."/>
            <person name="Rosa I.A."/>
            <person name="Tasca T."/>
            <person name="Bogo M.R."/>
            <person name="de Souza W."/>
        </authorList>
    </citation>
    <scope>NUCLEOTIDE SEQUENCE [LARGE SCALE GENOMIC DNA]</scope>
    <source>
        <strain evidence="2">K</strain>
    </source>
</reference>
<comment type="caution">
    <text evidence="2">The sequence shown here is derived from an EMBL/GenBank/DDBJ whole genome shotgun (WGS) entry which is preliminary data.</text>
</comment>
<name>A0A1J4J6I1_9EUKA</name>
<keyword evidence="1" id="KW-0812">Transmembrane</keyword>
<dbReference type="SUPFAM" id="SSF47031">
    <property type="entry name" value="Second domain of FERM"/>
    <property type="match status" value="1"/>
</dbReference>
<dbReference type="RefSeq" id="XP_068347410.1">
    <property type="nucleotide sequence ID" value="XM_068512695.1"/>
</dbReference>
<dbReference type="OrthoDB" id="10654170at2759"/>